<sequence length="178" mass="20397">MKKLILLLPLSISLFGLTACQNQSNNSNSSRIFSGGVKHDKKLLKIAQQKDLDQAVKTYGKKNNLKFKKYDGKNDLKVKQDRLYPAAFKNDEFYLNNKKISIGWDPYGKYAYDYEVLAIYNANLAKDDHQTFLFCRHDKKPIVLIEQDNTRSHKIELKQSPDSGLNSAFVGIMNGFNK</sequence>
<dbReference type="eggNOG" id="ENOG5030HS8">
    <property type="taxonomic scope" value="Bacteria"/>
</dbReference>
<evidence type="ECO:0000313" key="3">
    <source>
        <dbReference type="EMBL" id="CCI80966.1"/>
    </source>
</evidence>
<dbReference type="OrthoDB" id="2149782at2"/>
<keyword evidence="1" id="KW-0732">Signal</keyword>
<dbReference type="Pfam" id="PF15983">
    <property type="entry name" value="DUF4767"/>
    <property type="match status" value="1"/>
</dbReference>
<dbReference type="PATRIC" id="fig|1423758.3.peg.272"/>
<accession>I7JU46</accession>
<proteinExistence type="predicted"/>
<organism evidence="3 4">
    <name type="scientific">Lactobacillus hominis DSM 23910 = CRBIP 24.179</name>
    <dbReference type="NCBI Taxonomy" id="1423758"/>
    <lineage>
        <taxon>Bacteria</taxon>
        <taxon>Bacillati</taxon>
        <taxon>Bacillota</taxon>
        <taxon>Bacilli</taxon>
        <taxon>Lactobacillales</taxon>
        <taxon>Lactobacillaceae</taxon>
        <taxon>Lactobacillus</taxon>
    </lineage>
</organism>
<dbReference type="PROSITE" id="PS51257">
    <property type="entry name" value="PROKAR_LIPOPROTEIN"/>
    <property type="match status" value="1"/>
</dbReference>
<dbReference type="InterPro" id="IPR031927">
    <property type="entry name" value="DUF4767"/>
</dbReference>
<feature type="signal peptide" evidence="1">
    <location>
        <begin position="1"/>
        <end position="18"/>
    </location>
</feature>
<feature type="domain" description="DUF4767" evidence="2">
    <location>
        <begin position="48"/>
        <end position="172"/>
    </location>
</feature>
<feature type="chain" id="PRO_5039506037" description="DUF4767 domain-containing protein" evidence="1">
    <location>
        <begin position="19"/>
        <end position="178"/>
    </location>
</feature>
<evidence type="ECO:0000256" key="1">
    <source>
        <dbReference type="SAM" id="SignalP"/>
    </source>
</evidence>
<name>I7JU46_9LACO</name>
<dbReference type="EMBL" id="CAKE01000001">
    <property type="protein sequence ID" value="CCI80966.1"/>
    <property type="molecule type" value="Genomic_DNA"/>
</dbReference>
<dbReference type="Proteomes" id="UP000009320">
    <property type="component" value="Unassembled WGS sequence"/>
</dbReference>
<keyword evidence="4" id="KW-1185">Reference proteome</keyword>
<protein>
    <recommendedName>
        <fullName evidence="2">DUF4767 domain-containing protein</fullName>
    </recommendedName>
</protein>
<dbReference type="GeneID" id="82846254"/>
<dbReference type="RefSeq" id="WP_008469546.1">
    <property type="nucleotide sequence ID" value="NZ_AYZP01000001.1"/>
</dbReference>
<reference evidence="3 4" key="1">
    <citation type="submission" date="2012-06" db="EMBL/GenBank/DDBJ databases">
        <title>Draft Genome Sequence of Lactobacillus hominis Strain CRBIP 24.179T, isolated from human intestine.</title>
        <authorList>
            <person name="Cousin S."/>
            <person name="Ma L."/>
            <person name="Bizet C."/>
            <person name="Loux V."/>
            <person name="Bouchier C."/>
            <person name="Clermont D."/>
            <person name="Creno S."/>
        </authorList>
    </citation>
    <scope>NUCLEOTIDE SEQUENCE [LARGE SCALE GENOMIC DNA]</scope>
    <source>
        <strain evidence="4">CRBIP 24.179T</strain>
    </source>
</reference>
<evidence type="ECO:0000313" key="4">
    <source>
        <dbReference type="Proteomes" id="UP000009320"/>
    </source>
</evidence>
<gene>
    <name evidence="3" type="ORF">BN55_03380</name>
</gene>
<dbReference type="STRING" id="1423758.FC41_GL000269"/>
<dbReference type="AlphaFoldDB" id="I7JU46"/>
<comment type="caution">
    <text evidence="3">The sequence shown here is derived from an EMBL/GenBank/DDBJ whole genome shotgun (WGS) entry which is preliminary data.</text>
</comment>
<evidence type="ECO:0000259" key="2">
    <source>
        <dbReference type="Pfam" id="PF15983"/>
    </source>
</evidence>